<dbReference type="KEGG" id="vg:26796590"/>
<dbReference type="EMBL" id="KR534323">
    <property type="protein sequence ID" value="AKO60996.1"/>
    <property type="molecule type" value="Genomic_DNA"/>
</dbReference>
<organism evidence="1 2">
    <name type="scientific">Pseudoalteromonas phage H101</name>
    <dbReference type="NCBI Taxonomy" id="1654919"/>
    <lineage>
        <taxon>Viruses</taxon>
        <taxon>Duplodnaviria</taxon>
        <taxon>Heunggongvirae</taxon>
        <taxon>Uroviricota</taxon>
        <taxon>Caudoviricetes</taxon>
        <taxon>Shandongvirus</taxon>
        <taxon>Shandongvirus H101</taxon>
    </lineage>
</organism>
<evidence type="ECO:0000313" key="1">
    <source>
        <dbReference type="EMBL" id="AKO60996.1"/>
    </source>
</evidence>
<reference evidence="1 2" key="1">
    <citation type="submission" date="2015-05" db="EMBL/GenBank/DDBJ databases">
        <authorList>
            <person name="Wang D.B."/>
            <person name="Wang M."/>
        </authorList>
    </citation>
    <scope>NUCLEOTIDE SEQUENCE [LARGE SCALE GENOMIC DNA]</scope>
</reference>
<proteinExistence type="predicted"/>
<dbReference type="RefSeq" id="YP_009225529.1">
    <property type="nucleotide sequence ID" value="NC_029094.1"/>
</dbReference>
<name>A0A0H4ISZ9_9CAUD</name>
<sequence>MDNEKFYTDNEHRFNEPAINNDGSLSNKLISLGYGNFIVLHCEDWATIINIDEFNGYNKTSVRVHRSLLNNEKLDSVNLNH</sequence>
<protein>
    <submittedName>
        <fullName evidence="1">Uncharacterized protein</fullName>
    </submittedName>
</protein>
<dbReference type="Proteomes" id="UP000202763">
    <property type="component" value="Segment"/>
</dbReference>
<dbReference type="GeneID" id="26796590"/>
<keyword evidence="2" id="KW-1185">Reference proteome</keyword>
<accession>A0A0H4ISZ9</accession>
<evidence type="ECO:0000313" key="2">
    <source>
        <dbReference type="Proteomes" id="UP000202763"/>
    </source>
</evidence>